<accession>A0A1C0YJ41</accession>
<proteinExistence type="predicted"/>
<dbReference type="Proteomes" id="UP000093199">
    <property type="component" value="Unassembled WGS sequence"/>
</dbReference>
<keyword evidence="2" id="KW-1185">Reference proteome</keyword>
<gene>
    <name evidence="1" type="ORF">A6M13_11525</name>
</gene>
<sequence>MKAKMLAAASIFILLVGGGLVYIFLQQQQEQPQAPLFTQVDFDVEHKKAAVDRMDWSTGKAVYQYVALTEAQQQEILRLFEGATFEKMDAFPEDYDYSITLNWNTRHRLFIDLDAQAVVDPENTTAYRITSNAQEIVDVFNALQ</sequence>
<dbReference type="AlphaFoldDB" id="A0A1C0YJ41"/>
<comment type="caution">
    <text evidence="1">The sequence shown here is derived from an EMBL/GenBank/DDBJ whole genome shotgun (WGS) entry which is preliminary data.</text>
</comment>
<evidence type="ECO:0000313" key="1">
    <source>
        <dbReference type="EMBL" id="OCS87099.1"/>
    </source>
</evidence>
<name>A0A1C0YJ41_9BACL</name>
<protein>
    <submittedName>
        <fullName evidence="1">Uncharacterized protein</fullName>
    </submittedName>
</protein>
<reference evidence="1 2" key="1">
    <citation type="submission" date="2016-07" db="EMBL/GenBank/DDBJ databases">
        <title>Caryophanon tenue genome sequencing.</title>
        <authorList>
            <person name="Verma A."/>
            <person name="Pal Y."/>
            <person name="Krishnamurthi S."/>
        </authorList>
    </citation>
    <scope>NUCLEOTIDE SEQUENCE [LARGE SCALE GENOMIC DNA]</scope>
    <source>
        <strain evidence="1 2">DSM 14152</strain>
    </source>
</reference>
<dbReference type="EMBL" id="MASJ01000005">
    <property type="protein sequence ID" value="OCS87099.1"/>
    <property type="molecule type" value="Genomic_DNA"/>
</dbReference>
<dbReference type="RefSeq" id="WP_066543895.1">
    <property type="nucleotide sequence ID" value="NZ_MASJ01000005.1"/>
</dbReference>
<dbReference type="OrthoDB" id="9852200at2"/>
<evidence type="ECO:0000313" key="2">
    <source>
        <dbReference type="Proteomes" id="UP000093199"/>
    </source>
</evidence>
<organism evidence="1 2">
    <name type="scientific">Caryophanon tenue</name>
    <dbReference type="NCBI Taxonomy" id="33978"/>
    <lineage>
        <taxon>Bacteria</taxon>
        <taxon>Bacillati</taxon>
        <taxon>Bacillota</taxon>
        <taxon>Bacilli</taxon>
        <taxon>Bacillales</taxon>
        <taxon>Caryophanaceae</taxon>
        <taxon>Caryophanon</taxon>
    </lineage>
</organism>